<dbReference type="InterPro" id="IPR013747">
    <property type="entry name" value="ACP_syn_III_C"/>
</dbReference>
<organism evidence="5 6">
    <name type="scientific">Nostoc punctiforme NIES-2108</name>
    <dbReference type="NCBI Taxonomy" id="1356359"/>
    <lineage>
        <taxon>Bacteria</taxon>
        <taxon>Bacillati</taxon>
        <taxon>Cyanobacteriota</taxon>
        <taxon>Cyanophyceae</taxon>
        <taxon>Nostocales</taxon>
        <taxon>Nostocaceae</taxon>
        <taxon>Nostoc</taxon>
    </lineage>
</organism>
<dbReference type="GO" id="GO:0004315">
    <property type="term" value="F:3-oxoacyl-[acyl-carrier-protein] synthase activity"/>
    <property type="evidence" value="ECO:0007669"/>
    <property type="project" value="InterPro"/>
</dbReference>
<feature type="domain" description="Beta-ketoacyl-[acyl-carrier-protein] synthase III C-terminal" evidence="3">
    <location>
        <begin position="264"/>
        <end position="352"/>
    </location>
</feature>
<keyword evidence="1" id="KW-0808">Transferase</keyword>
<dbReference type="Proteomes" id="UP000252085">
    <property type="component" value="Unassembled WGS sequence"/>
</dbReference>
<dbReference type="Gene3D" id="3.40.47.10">
    <property type="match status" value="1"/>
</dbReference>
<dbReference type="GO" id="GO:0006633">
    <property type="term" value="P:fatty acid biosynthetic process"/>
    <property type="evidence" value="ECO:0007669"/>
    <property type="project" value="InterPro"/>
</dbReference>
<dbReference type="SUPFAM" id="SSF53901">
    <property type="entry name" value="Thiolase-like"/>
    <property type="match status" value="1"/>
</dbReference>
<dbReference type="InterPro" id="IPR013751">
    <property type="entry name" value="ACP_syn_III_N"/>
</dbReference>
<evidence type="ECO:0000259" key="4">
    <source>
        <dbReference type="Pfam" id="PF08545"/>
    </source>
</evidence>
<evidence type="ECO:0000256" key="2">
    <source>
        <dbReference type="ARBA" id="ARBA00023315"/>
    </source>
</evidence>
<comment type="caution">
    <text evidence="5">The sequence shown here is derived from an EMBL/GenBank/DDBJ whole genome shotgun (WGS) entry which is preliminary data.</text>
</comment>
<dbReference type="EMBL" id="LXQE01000175">
    <property type="protein sequence ID" value="RCJ31436.1"/>
    <property type="molecule type" value="Genomic_DNA"/>
</dbReference>
<reference evidence="6" key="1">
    <citation type="submission" date="2016-04" db="EMBL/GenBank/DDBJ databases">
        <authorList>
            <person name="Tabuchi Yagui T.R."/>
        </authorList>
    </citation>
    <scope>NUCLEOTIDE SEQUENCE [LARGE SCALE GENOMIC DNA]</scope>
</reference>
<protein>
    <submittedName>
        <fullName evidence="5">3-oxoacyl-ACP synthase</fullName>
    </submittedName>
</protein>
<dbReference type="AlphaFoldDB" id="A0A367R4M2"/>
<dbReference type="PANTHER" id="PTHR34069">
    <property type="entry name" value="3-OXOACYL-[ACYL-CARRIER-PROTEIN] SYNTHASE 3"/>
    <property type="match status" value="1"/>
</dbReference>
<gene>
    <name evidence="5" type="ORF">A6769_30795</name>
</gene>
<feature type="domain" description="Beta-ketoacyl-[acyl-carrier-protein] synthase III N-terminal" evidence="4">
    <location>
        <begin position="140"/>
        <end position="210"/>
    </location>
</feature>
<evidence type="ECO:0000313" key="5">
    <source>
        <dbReference type="EMBL" id="RCJ31436.1"/>
    </source>
</evidence>
<dbReference type="InterPro" id="IPR016039">
    <property type="entry name" value="Thiolase-like"/>
</dbReference>
<accession>A0A367R4M2</accession>
<proteinExistence type="predicted"/>
<dbReference type="GO" id="GO:0044550">
    <property type="term" value="P:secondary metabolite biosynthetic process"/>
    <property type="evidence" value="ECO:0007669"/>
    <property type="project" value="TreeGrafter"/>
</dbReference>
<dbReference type="Pfam" id="PF08545">
    <property type="entry name" value="ACP_syn_III"/>
    <property type="match status" value="1"/>
</dbReference>
<evidence type="ECO:0000313" key="6">
    <source>
        <dbReference type="Proteomes" id="UP000252085"/>
    </source>
</evidence>
<evidence type="ECO:0000256" key="1">
    <source>
        <dbReference type="ARBA" id="ARBA00022679"/>
    </source>
</evidence>
<sequence>MIACQSVGISSLALSFPSIKRTKEYYRENYPDLVADAEQKNLAKLMSQDNLPACNEFDSQMLPYLSDPFRGTVEKRILGPGESSLTLEYRAAKDALEAAKLSVDDVDLLIVGSFLPEHIGFGNAAFLAREMGLNCGAWNLDASCGSTPVALQTACALVQSGGYRNVLVVISCTYSRFFNEDDTLSWFFSDGAGAMVVSPLKANQGILSTKSVNTSMLCDQFFFQLTPDEQGKARLRMQVDKGTNKVISRISAGLLRQCCEGAVAAAGVSFDQIDCFIFNTPTAWFADFCTQILNIDSERTINTYPLYANIGPALTLANLYHAAQLGKIRENNLVLIYGFGAASSATANVMRWGKVALGSDPHLNVPEPAVKTSIMSLASC</sequence>
<keyword evidence="2" id="KW-0012">Acyltransferase</keyword>
<dbReference type="PANTHER" id="PTHR34069:SF3">
    <property type="entry name" value="ACYL-COA:ACYL-COA ALKYLTRANSFERASE"/>
    <property type="match status" value="1"/>
</dbReference>
<evidence type="ECO:0000259" key="3">
    <source>
        <dbReference type="Pfam" id="PF08541"/>
    </source>
</evidence>
<name>A0A367R4M2_NOSPU</name>
<dbReference type="Pfam" id="PF08541">
    <property type="entry name" value="ACP_syn_III_C"/>
    <property type="match status" value="1"/>
</dbReference>